<reference evidence="7" key="2">
    <citation type="submission" date="2020-08" db="EMBL/GenBank/DDBJ databases">
        <authorList>
            <person name="Kikuchi T."/>
        </authorList>
    </citation>
    <scope>NUCLEOTIDE SEQUENCE</scope>
    <source>
        <strain evidence="6">Ka4C1</strain>
    </source>
</reference>
<feature type="zinc finger region" description="C3H1-type" evidence="4">
    <location>
        <begin position="127"/>
        <end position="155"/>
    </location>
</feature>
<evidence type="ECO:0000313" key="6">
    <source>
        <dbReference type="EMBL" id="CAD5224788.1"/>
    </source>
</evidence>
<evidence type="ECO:0000256" key="1">
    <source>
        <dbReference type="ARBA" id="ARBA00022723"/>
    </source>
</evidence>
<keyword evidence="3 4" id="KW-0862">Zinc</keyword>
<dbReference type="Proteomes" id="UP000582659">
    <property type="component" value="Unassembled WGS sequence"/>
</dbReference>
<keyword evidence="2 4" id="KW-0863">Zinc-finger</keyword>
<dbReference type="InterPro" id="IPR036855">
    <property type="entry name" value="Znf_CCCH_sf"/>
</dbReference>
<evidence type="ECO:0000256" key="3">
    <source>
        <dbReference type="ARBA" id="ARBA00022833"/>
    </source>
</evidence>
<evidence type="ECO:0000313" key="7">
    <source>
        <dbReference type="EMBL" id="CAG9113698.1"/>
    </source>
</evidence>
<dbReference type="SUPFAM" id="SSF90229">
    <property type="entry name" value="CCCH zinc finger"/>
    <property type="match status" value="1"/>
</dbReference>
<dbReference type="PROSITE" id="PS50103">
    <property type="entry name" value="ZF_C3H1"/>
    <property type="match status" value="1"/>
</dbReference>
<dbReference type="WBParaSite" id="BXY_1159700.1">
    <property type="protein sequence ID" value="BXY_1159700.1"/>
    <property type="gene ID" value="BXY_1159700"/>
</dbReference>
<proteinExistence type="predicted"/>
<dbReference type="Proteomes" id="UP000095284">
    <property type="component" value="Unplaced"/>
</dbReference>
<evidence type="ECO:0000259" key="5">
    <source>
        <dbReference type="PROSITE" id="PS50103"/>
    </source>
</evidence>
<evidence type="ECO:0000313" key="8">
    <source>
        <dbReference type="Proteomes" id="UP000095284"/>
    </source>
</evidence>
<dbReference type="Proteomes" id="UP000659654">
    <property type="component" value="Unassembled WGS sequence"/>
</dbReference>
<reference evidence="10" key="1">
    <citation type="submission" date="2016-11" db="UniProtKB">
        <authorList>
            <consortium name="WormBaseParasite"/>
        </authorList>
    </citation>
    <scope>IDENTIFICATION</scope>
</reference>
<feature type="domain" description="C3H1-type" evidence="5">
    <location>
        <begin position="127"/>
        <end position="155"/>
    </location>
</feature>
<dbReference type="InterPro" id="IPR000571">
    <property type="entry name" value="Znf_CCCH"/>
</dbReference>
<dbReference type="GO" id="GO:0008270">
    <property type="term" value="F:zinc ion binding"/>
    <property type="evidence" value="ECO:0007669"/>
    <property type="project" value="UniProtKB-KW"/>
</dbReference>
<keyword evidence="9" id="KW-1185">Reference proteome</keyword>
<evidence type="ECO:0000313" key="10">
    <source>
        <dbReference type="WBParaSite" id="BXY_1159700.1"/>
    </source>
</evidence>
<organism evidence="8 10">
    <name type="scientific">Bursaphelenchus xylophilus</name>
    <name type="common">Pinewood nematode worm</name>
    <name type="synonym">Aphelenchoides xylophilus</name>
    <dbReference type="NCBI Taxonomy" id="6326"/>
    <lineage>
        <taxon>Eukaryota</taxon>
        <taxon>Metazoa</taxon>
        <taxon>Ecdysozoa</taxon>
        <taxon>Nematoda</taxon>
        <taxon>Chromadorea</taxon>
        <taxon>Rhabditida</taxon>
        <taxon>Tylenchina</taxon>
        <taxon>Tylenchomorpha</taxon>
        <taxon>Aphelenchoidea</taxon>
        <taxon>Aphelenchoididae</taxon>
        <taxon>Bursaphelenchus</taxon>
    </lineage>
</organism>
<protein>
    <submittedName>
        <fullName evidence="6">(pine wood nematode) hypothetical protein</fullName>
    </submittedName>
    <submittedName>
        <fullName evidence="10">C3H1-type domain-containing protein</fullName>
    </submittedName>
</protein>
<keyword evidence="1 4" id="KW-0479">Metal-binding</keyword>
<gene>
    <name evidence="6" type="ORF">BXYJ_LOCUS8219</name>
</gene>
<dbReference type="AlphaFoldDB" id="A0A1I7SEY6"/>
<evidence type="ECO:0000256" key="2">
    <source>
        <dbReference type="ARBA" id="ARBA00022771"/>
    </source>
</evidence>
<dbReference type="EMBL" id="CAJFDI010000004">
    <property type="protein sequence ID" value="CAD5224788.1"/>
    <property type="molecule type" value="Genomic_DNA"/>
</dbReference>
<accession>A0A1I7SEY6</accession>
<evidence type="ECO:0000313" key="9">
    <source>
        <dbReference type="Proteomes" id="UP000659654"/>
    </source>
</evidence>
<evidence type="ECO:0000256" key="4">
    <source>
        <dbReference type="PROSITE-ProRule" id="PRU00723"/>
    </source>
</evidence>
<dbReference type="EMBL" id="CAJFCV020000004">
    <property type="protein sequence ID" value="CAG9113698.1"/>
    <property type="molecule type" value="Genomic_DNA"/>
</dbReference>
<sequence>MFMTTYPMCPPALYGYPTYQMYCDANVWPESAGQVVPRPVFYQPVVQFVDTRIPTVQDVVEQVDARTNAAKAPEVGPQASSSLQRMPAKKIRDMRKRLPVFARIHIRGILEKKAREQEQMEMQREAAQSIVHCRQFSRNGKCSFGSGCFFSHQLPN</sequence>
<name>A0A1I7SEY6_BURXY</name>